<dbReference type="Proteomes" id="UP000229236">
    <property type="component" value="Unassembled WGS sequence"/>
</dbReference>
<gene>
    <name evidence="2" type="ORF">CO088_04235</name>
</gene>
<proteinExistence type="predicted"/>
<dbReference type="Pfam" id="PF01833">
    <property type="entry name" value="TIG"/>
    <property type="match status" value="1"/>
</dbReference>
<organism evidence="2 3">
    <name type="scientific">Candidatus Yonathbacteria bacterium CG_4_9_14_0_8_um_filter_46_47</name>
    <dbReference type="NCBI Taxonomy" id="1975106"/>
    <lineage>
        <taxon>Bacteria</taxon>
        <taxon>Candidatus Yonathiibacteriota</taxon>
    </lineage>
</organism>
<reference evidence="3" key="1">
    <citation type="submission" date="2017-09" db="EMBL/GenBank/DDBJ databases">
        <title>Depth-based differentiation of microbial function through sediment-hosted aquifers and enrichment of novel symbionts in the deep terrestrial subsurface.</title>
        <authorList>
            <person name="Probst A.J."/>
            <person name="Ladd B."/>
            <person name="Jarett J.K."/>
            <person name="Geller-Mcgrath D.E."/>
            <person name="Sieber C.M.K."/>
            <person name="Emerson J.B."/>
            <person name="Anantharaman K."/>
            <person name="Thomas B.C."/>
            <person name="Malmstrom R."/>
            <person name="Stieglmeier M."/>
            <person name="Klingl A."/>
            <person name="Woyke T."/>
            <person name="Ryan C.M."/>
            <person name="Banfield J.F."/>
        </authorList>
    </citation>
    <scope>NUCLEOTIDE SEQUENCE [LARGE SCALE GENOMIC DNA]</scope>
</reference>
<dbReference type="Gene3D" id="2.60.40.10">
    <property type="entry name" value="Immunoglobulins"/>
    <property type="match status" value="2"/>
</dbReference>
<protein>
    <recommendedName>
        <fullName evidence="1">IPT/TIG domain-containing protein</fullName>
    </recommendedName>
</protein>
<name>A0A2M8D5P6_9BACT</name>
<sequence>TKSAVVKFQNYYAAEVLTPVGLTSGTGYVGAFTRAKLEKVDIGEMGTEKDNALNTALPPEVAAAENQLKSGQTSGLGATSGALTVSKSISSANSGANNVISEVISQNKGVHVVFISAFSGPVGTLISLQGSGFTPNGNTVHFGQNLSIDGLNSGSGTDSIGFRIPLDFPLGRYDVWVSNANGAGKPNSIFFIITDPNVPKPVIASIAPGKASAGTRVVIQGSGFTATGNTINLGFALVNNAVSSDGTTLVFTMPVFTESPDTAEDIADTDPGLEITTLGQLRVDIPVAVFIENTNGVTGVSEMTLEYIPPIL</sequence>
<dbReference type="AlphaFoldDB" id="A0A2M8D5P6"/>
<dbReference type="InterPro" id="IPR013783">
    <property type="entry name" value="Ig-like_fold"/>
</dbReference>
<comment type="caution">
    <text evidence="2">The sequence shown here is derived from an EMBL/GenBank/DDBJ whole genome shotgun (WGS) entry which is preliminary data.</text>
</comment>
<accession>A0A2M8D5P6</accession>
<dbReference type="EMBL" id="PFTM01000069">
    <property type="protein sequence ID" value="PJB81901.1"/>
    <property type="molecule type" value="Genomic_DNA"/>
</dbReference>
<dbReference type="SUPFAM" id="SSF81296">
    <property type="entry name" value="E set domains"/>
    <property type="match status" value="2"/>
</dbReference>
<feature type="domain" description="IPT/TIG" evidence="1">
    <location>
        <begin position="201"/>
        <end position="258"/>
    </location>
</feature>
<feature type="non-terminal residue" evidence="2">
    <location>
        <position position="1"/>
    </location>
</feature>
<evidence type="ECO:0000313" key="2">
    <source>
        <dbReference type="EMBL" id="PJB81901.1"/>
    </source>
</evidence>
<dbReference type="InterPro" id="IPR014756">
    <property type="entry name" value="Ig_E-set"/>
</dbReference>
<evidence type="ECO:0000259" key="1">
    <source>
        <dbReference type="Pfam" id="PF01833"/>
    </source>
</evidence>
<dbReference type="InterPro" id="IPR002909">
    <property type="entry name" value="IPT_dom"/>
</dbReference>
<evidence type="ECO:0000313" key="3">
    <source>
        <dbReference type="Proteomes" id="UP000229236"/>
    </source>
</evidence>